<evidence type="ECO:0000259" key="9">
    <source>
        <dbReference type="Pfam" id="PF00125"/>
    </source>
</evidence>
<comment type="similarity">
    <text evidence="7">Belongs to the NFYC/HAP5 subunit family.</text>
</comment>
<dbReference type="PANTHER" id="PTHR10252:SF8">
    <property type="entry name" value="NUCLEAR TRANSCRIPTION FACTOR Y SUBUNIT GAMMA"/>
    <property type="match status" value="1"/>
</dbReference>
<dbReference type="Proteomes" id="UP000193719">
    <property type="component" value="Unassembled WGS sequence"/>
</dbReference>
<dbReference type="GO" id="GO:0000978">
    <property type="term" value="F:RNA polymerase II cis-regulatory region sequence-specific DNA binding"/>
    <property type="evidence" value="ECO:0007669"/>
    <property type="project" value="TreeGrafter"/>
</dbReference>
<keyword evidence="2" id="KW-0805">Transcription regulation</keyword>
<dbReference type="OrthoDB" id="1272441at2759"/>
<dbReference type="AlphaFoldDB" id="A0A1Y1V2K1"/>
<feature type="domain" description="Core Histone H2A/H2B/H3" evidence="9">
    <location>
        <begin position="45"/>
        <end position="120"/>
    </location>
</feature>
<reference evidence="10 11" key="1">
    <citation type="submission" date="2016-08" db="EMBL/GenBank/DDBJ databases">
        <title>Genomes of anaerobic fungi encode conserved fungal cellulosomes for biomass hydrolysis.</title>
        <authorList>
            <consortium name="DOE Joint Genome Institute"/>
            <person name="Haitjema C.H."/>
            <person name="Gilmore S.P."/>
            <person name="Henske J.K."/>
            <person name="Solomon K.V."/>
            <person name="De Groot R."/>
            <person name="Kuo A."/>
            <person name="Mondo S.J."/>
            <person name="Salamov A.A."/>
            <person name="Labutti K."/>
            <person name="Zhao Z."/>
            <person name="Chiniquy J."/>
            <person name="Barry K."/>
            <person name="Brewer H.M."/>
            <person name="Purvine S.O."/>
            <person name="Wright A.T."/>
            <person name="Boxma B."/>
            <person name="Van Alen T."/>
            <person name="Hackstein J.H."/>
            <person name="Baker S.E."/>
            <person name="Grigoriev I.V."/>
            <person name="O'Malley M.A."/>
        </authorList>
    </citation>
    <scope>NUCLEOTIDE SEQUENCE [LARGE SCALE GENOMIC DNA]</scope>
    <source>
        <strain evidence="11">finn</strain>
    </source>
</reference>
<dbReference type="GO" id="GO:0016602">
    <property type="term" value="C:CCAAT-binding factor complex"/>
    <property type="evidence" value="ECO:0007669"/>
    <property type="project" value="TreeGrafter"/>
</dbReference>
<accession>A0A1Y1V2K1</accession>
<evidence type="ECO:0000313" key="11">
    <source>
        <dbReference type="Proteomes" id="UP000193719"/>
    </source>
</evidence>
<dbReference type="EMBL" id="MCFH01000042">
    <property type="protein sequence ID" value="ORX45042.1"/>
    <property type="molecule type" value="Genomic_DNA"/>
</dbReference>
<dbReference type="SUPFAM" id="SSF47113">
    <property type="entry name" value="Histone-fold"/>
    <property type="match status" value="1"/>
</dbReference>
<keyword evidence="4" id="KW-0010">Activator</keyword>
<reference evidence="10 11" key="2">
    <citation type="submission" date="2016-08" db="EMBL/GenBank/DDBJ databases">
        <title>Pervasive Adenine N6-methylation of Active Genes in Fungi.</title>
        <authorList>
            <consortium name="DOE Joint Genome Institute"/>
            <person name="Mondo S.J."/>
            <person name="Dannebaum R.O."/>
            <person name="Kuo R.C."/>
            <person name="Labutti K."/>
            <person name="Haridas S."/>
            <person name="Kuo A."/>
            <person name="Salamov A."/>
            <person name="Ahrendt S.R."/>
            <person name="Lipzen A."/>
            <person name="Sullivan W."/>
            <person name="Andreopoulos W.B."/>
            <person name="Clum A."/>
            <person name="Lindquist E."/>
            <person name="Daum C."/>
            <person name="Ramamoorthy G.K."/>
            <person name="Gryganskyi A."/>
            <person name="Culley D."/>
            <person name="Magnuson J.K."/>
            <person name="James T.Y."/>
            <person name="O'Malley M.A."/>
            <person name="Stajich J.E."/>
            <person name="Spatafora J.W."/>
            <person name="Visel A."/>
            <person name="Grigoriev I.V."/>
        </authorList>
    </citation>
    <scope>NUCLEOTIDE SEQUENCE [LARGE SCALE GENOMIC DNA]</scope>
    <source>
        <strain evidence="11">finn</strain>
    </source>
</reference>
<name>A0A1Y1V2K1_9FUNG</name>
<feature type="compositionally biased region" description="Low complexity" evidence="8">
    <location>
        <begin position="204"/>
        <end position="217"/>
    </location>
</feature>
<sequence length="225" mass="26248">MADQQQHIPQTTTDHQNQLHVQQQLQAQQTHIIQAFWQNQLINIEQTQTEFKSHSLPIARIKKVMKSDDDVKTLMISAEAPMIFAKACEIFIEELTLRAWMHAEENKRRTLQKSDIATAVSKSDMYDFLIDIVPRDIDLIKASSKSKGPENDLFDHSYGYYPSQIPQFASLPTNITEYAFQVNHNEQLQQYHLQQLQQQFHQQQQQDTTQVQGQQVDQRNDVQKS</sequence>
<evidence type="ECO:0000256" key="5">
    <source>
        <dbReference type="ARBA" id="ARBA00023163"/>
    </source>
</evidence>
<keyword evidence="11" id="KW-1185">Reference proteome</keyword>
<dbReference type="InterPro" id="IPR007125">
    <property type="entry name" value="H2A/H2B/H3"/>
</dbReference>
<dbReference type="InterPro" id="IPR050568">
    <property type="entry name" value="Transcr_DNA_Rep_Reg"/>
</dbReference>
<organism evidence="10 11">
    <name type="scientific">Piromyces finnis</name>
    <dbReference type="NCBI Taxonomy" id="1754191"/>
    <lineage>
        <taxon>Eukaryota</taxon>
        <taxon>Fungi</taxon>
        <taxon>Fungi incertae sedis</taxon>
        <taxon>Chytridiomycota</taxon>
        <taxon>Chytridiomycota incertae sedis</taxon>
        <taxon>Neocallimastigomycetes</taxon>
        <taxon>Neocallimastigales</taxon>
        <taxon>Neocallimastigaceae</taxon>
        <taxon>Piromyces</taxon>
    </lineage>
</organism>
<evidence type="ECO:0000256" key="3">
    <source>
        <dbReference type="ARBA" id="ARBA00023125"/>
    </source>
</evidence>
<keyword evidence="3" id="KW-0238">DNA-binding</keyword>
<gene>
    <name evidence="10" type="ORF">BCR36DRAFT_585912</name>
</gene>
<evidence type="ECO:0000256" key="4">
    <source>
        <dbReference type="ARBA" id="ARBA00023159"/>
    </source>
</evidence>
<evidence type="ECO:0000313" key="10">
    <source>
        <dbReference type="EMBL" id="ORX45042.1"/>
    </source>
</evidence>
<feature type="region of interest" description="Disordered" evidence="8">
    <location>
        <begin position="204"/>
        <end position="225"/>
    </location>
</feature>
<dbReference type="GO" id="GO:0001228">
    <property type="term" value="F:DNA-binding transcription activator activity, RNA polymerase II-specific"/>
    <property type="evidence" value="ECO:0007669"/>
    <property type="project" value="TreeGrafter"/>
</dbReference>
<evidence type="ECO:0000256" key="1">
    <source>
        <dbReference type="ARBA" id="ARBA00004123"/>
    </source>
</evidence>
<evidence type="ECO:0000256" key="6">
    <source>
        <dbReference type="ARBA" id="ARBA00023242"/>
    </source>
</evidence>
<dbReference type="CDD" id="cd22908">
    <property type="entry name" value="HFD_NFYC-like"/>
    <property type="match status" value="1"/>
</dbReference>
<dbReference type="PANTHER" id="PTHR10252">
    <property type="entry name" value="HISTONE-LIKE TRANSCRIPTION FACTOR CCAAT-RELATED"/>
    <property type="match status" value="1"/>
</dbReference>
<dbReference type="GO" id="GO:0046982">
    <property type="term" value="F:protein heterodimerization activity"/>
    <property type="evidence" value="ECO:0007669"/>
    <property type="project" value="InterPro"/>
</dbReference>
<dbReference type="STRING" id="1754191.A0A1Y1V2K1"/>
<comment type="subcellular location">
    <subcellularLocation>
        <location evidence="1">Nucleus</location>
    </subcellularLocation>
</comment>
<evidence type="ECO:0000256" key="7">
    <source>
        <dbReference type="ARBA" id="ARBA00038129"/>
    </source>
</evidence>
<dbReference type="FunFam" id="1.10.20.10:FF:000006">
    <property type="entry name" value="Nuclear transcription factor Y subunit gamma"/>
    <property type="match status" value="1"/>
</dbReference>
<comment type="caution">
    <text evidence="10">The sequence shown here is derived from an EMBL/GenBank/DDBJ whole genome shotgun (WGS) entry which is preliminary data.</text>
</comment>
<evidence type="ECO:0000256" key="8">
    <source>
        <dbReference type="SAM" id="MobiDB-lite"/>
    </source>
</evidence>
<keyword evidence="5" id="KW-0804">Transcription</keyword>
<dbReference type="Gene3D" id="1.10.20.10">
    <property type="entry name" value="Histone, subunit A"/>
    <property type="match status" value="1"/>
</dbReference>
<keyword evidence="6" id="KW-0539">Nucleus</keyword>
<dbReference type="InterPro" id="IPR009072">
    <property type="entry name" value="Histone-fold"/>
</dbReference>
<dbReference type="Pfam" id="PF00125">
    <property type="entry name" value="Histone"/>
    <property type="match status" value="1"/>
</dbReference>
<protein>
    <recommendedName>
        <fullName evidence="9">Core Histone H2A/H2B/H3 domain-containing protein</fullName>
    </recommendedName>
</protein>
<proteinExistence type="inferred from homology"/>
<evidence type="ECO:0000256" key="2">
    <source>
        <dbReference type="ARBA" id="ARBA00023015"/>
    </source>
</evidence>